<name>A0A498NV90_LABRO</name>
<dbReference type="SMART" id="SM00280">
    <property type="entry name" value="KAZAL"/>
    <property type="match status" value="1"/>
</dbReference>
<dbReference type="InterPro" id="IPR036058">
    <property type="entry name" value="Kazal_dom_sf"/>
</dbReference>
<dbReference type="AlphaFoldDB" id="A0A498NV90"/>
<dbReference type="InterPro" id="IPR001239">
    <property type="entry name" value="Prot_inh_Kazal-m"/>
</dbReference>
<dbReference type="PANTHER" id="PTHR47729:SF1">
    <property type="entry name" value="OVOMUCOID-LIKE-RELATED"/>
    <property type="match status" value="1"/>
</dbReference>
<evidence type="ECO:0000256" key="6">
    <source>
        <dbReference type="SAM" id="SignalP"/>
    </source>
</evidence>
<gene>
    <name evidence="8" type="ORF">ROHU_014175</name>
</gene>
<comment type="subcellular location">
    <subcellularLocation>
        <location evidence="1">Secreted</location>
    </subcellularLocation>
</comment>
<evidence type="ECO:0000256" key="5">
    <source>
        <dbReference type="ARBA" id="ARBA00023157"/>
    </source>
</evidence>
<keyword evidence="4" id="KW-0722">Serine protease inhibitor</keyword>
<accession>A0A498NV90</accession>
<dbReference type="GO" id="GO:0004867">
    <property type="term" value="F:serine-type endopeptidase inhibitor activity"/>
    <property type="evidence" value="ECO:0007669"/>
    <property type="project" value="UniProtKB-KW"/>
</dbReference>
<dbReference type="EMBL" id="QBIY01011100">
    <property type="protein sequence ID" value="RXN35638.1"/>
    <property type="molecule type" value="Genomic_DNA"/>
</dbReference>
<feature type="chain" id="PRO_5019733764" evidence="6">
    <location>
        <begin position="18"/>
        <end position="131"/>
    </location>
</feature>
<dbReference type="PRINTS" id="PR00290">
    <property type="entry name" value="KAZALINHBTR"/>
</dbReference>
<feature type="signal peptide" evidence="6">
    <location>
        <begin position="1"/>
        <end position="17"/>
    </location>
</feature>
<comment type="caution">
    <text evidence="8">The sequence shown here is derived from an EMBL/GenBank/DDBJ whole genome shotgun (WGS) entry which is preliminary data.</text>
</comment>
<dbReference type="PANTHER" id="PTHR47729">
    <property type="entry name" value="SERINE PEPTIDASE INHIBITOR, KAZAL TYPE 2, TANDEM DUPLICATE 1-RELATED"/>
    <property type="match status" value="1"/>
</dbReference>
<dbReference type="Pfam" id="PF00050">
    <property type="entry name" value="Kazal_1"/>
    <property type="match status" value="1"/>
</dbReference>
<evidence type="ECO:0000313" key="8">
    <source>
        <dbReference type="EMBL" id="RXN35638.1"/>
    </source>
</evidence>
<keyword evidence="3" id="KW-0646">Protease inhibitor</keyword>
<sequence length="131" mass="14357">MLGRIVLVLCLAALVGAAVIPGGPIEPKCYKYQLPKCPLNYKPVCGTDGVTYPNECTLCMTNMKDNVNTLISKRVKIGTIYHDSCSYLLFTFDQSLLITVKPVGTDMTGTALCETTYTPNSQVLHYKELNS</sequence>
<dbReference type="InterPro" id="IPR051597">
    <property type="entry name" value="Bifunctional_prot_inhibitor"/>
</dbReference>
<evidence type="ECO:0000256" key="4">
    <source>
        <dbReference type="ARBA" id="ARBA00022900"/>
    </source>
</evidence>
<evidence type="ECO:0000256" key="1">
    <source>
        <dbReference type="ARBA" id="ARBA00004613"/>
    </source>
</evidence>
<dbReference type="PROSITE" id="PS00282">
    <property type="entry name" value="KAZAL_1"/>
    <property type="match status" value="1"/>
</dbReference>
<protein>
    <submittedName>
        <fullName evidence="8">Trypsin inhibitor-1-like protein</fullName>
    </submittedName>
</protein>
<keyword evidence="2" id="KW-0964">Secreted</keyword>
<evidence type="ECO:0000313" key="9">
    <source>
        <dbReference type="Proteomes" id="UP000290572"/>
    </source>
</evidence>
<dbReference type="Gene3D" id="3.30.60.30">
    <property type="match status" value="1"/>
</dbReference>
<keyword evidence="6" id="KW-0732">Signal</keyword>
<keyword evidence="5" id="KW-1015">Disulfide bond</keyword>
<dbReference type="SUPFAM" id="SSF100895">
    <property type="entry name" value="Kazal-type serine protease inhibitors"/>
    <property type="match status" value="1"/>
</dbReference>
<dbReference type="Proteomes" id="UP000290572">
    <property type="component" value="Unassembled WGS sequence"/>
</dbReference>
<dbReference type="STRING" id="84645.A0A498NV90"/>
<evidence type="ECO:0000256" key="3">
    <source>
        <dbReference type="ARBA" id="ARBA00022690"/>
    </source>
</evidence>
<keyword evidence="9" id="KW-1185">Reference proteome</keyword>
<evidence type="ECO:0000256" key="2">
    <source>
        <dbReference type="ARBA" id="ARBA00022525"/>
    </source>
</evidence>
<dbReference type="InterPro" id="IPR002350">
    <property type="entry name" value="Kazal_dom"/>
</dbReference>
<proteinExistence type="predicted"/>
<evidence type="ECO:0000259" key="7">
    <source>
        <dbReference type="PROSITE" id="PS51465"/>
    </source>
</evidence>
<feature type="domain" description="Kazal-like" evidence="7">
    <location>
        <begin position="23"/>
        <end position="87"/>
    </location>
</feature>
<dbReference type="GO" id="GO:0005576">
    <property type="term" value="C:extracellular region"/>
    <property type="evidence" value="ECO:0007669"/>
    <property type="project" value="UniProtKB-SubCell"/>
</dbReference>
<dbReference type="PROSITE" id="PS51465">
    <property type="entry name" value="KAZAL_2"/>
    <property type="match status" value="1"/>
</dbReference>
<organism evidence="8 9">
    <name type="scientific">Labeo rohita</name>
    <name type="common">Indian major carp</name>
    <name type="synonym">Cyprinus rohita</name>
    <dbReference type="NCBI Taxonomy" id="84645"/>
    <lineage>
        <taxon>Eukaryota</taxon>
        <taxon>Metazoa</taxon>
        <taxon>Chordata</taxon>
        <taxon>Craniata</taxon>
        <taxon>Vertebrata</taxon>
        <taxon>Euteleostomi</taxon>
        <taxon>Actinopterygii</taxon>
        <taxon>Neopterygii</taxon>
        <taxon>Teleostei</taxon>
        <taxon>Ostariophysi</taxon>
        <taxon>Cypriniformes</taxon>
        <taxon>Cyprinidae</taxon>
        <taxon>Labeoninae</taxon>
        <taxon>Labeonini</taxon>
        <taxon>Labeo</taxon>
    </lineage>
</organism>
<reference evidence="8 9" key="1">
    <citation type="submission" date="2018-03" db="EMBL/GenBank/DDBJ databases">
        <title>Draft genome sequence of Rohu Carp (Labeo rohita).</title>
        <authorList>
            <person name="Das P."/>
            <person name="Kushwaha B."/>
            <person name="Joshi C.G."/>
            <person name="Kumar D."/>
            <person name="Nagpure N.S."/>
            <person name="Sahoo L."/>
            <person name="Das S.P."/>
            <person name="Bit A."/>
            <person name="Patnaik S."/>
            <person name="Meher P.K."/>
            <person name="Jayasankar P."/>
            <person name="Koringa P.G."/>
            <person name="Patel N.V."/>
            <person name="Hinsu A.T."/>
            <person name="Kumar R."/>
            <person name="Pandey M."/>
            <person name="Agarwal S."/>
            <person name="Srivastava S."/>
            <person name="Singh M."/>
            <person name="Iquebal M.A."/>
            <person name="Jaiswal S."/>
            <person name="Angadi U.B."/>
            <person name="Kumar N."/>
            <person name="Raza M."/>
            <person name="Shah T.M."/>
            <person name="Rai A."/>
            <person name="Jena J.K."/>
        </authorList>
    </citation>
    <scope>NUCLEOTIDE SEQUENCE [LARGE SCALE GENOMIC DNA]</scope>
    <source>
        <strain evidence="8">DASCIFA01</strain>
        <tissue evidence="8">Testis</tissue>
    </source>
</reference>